<dbReference type="EMBL" id="BART01021346">
    <property type="protein sequence ID" value="GAG99149.1"/>
    <property type="molecule type" value="Genomic_DNA"/>
</dbReference>
<comment type="caution">
    <text evidence="1">The sequence shown here is derived from an EMBL/GenBank/DDBJ whole genome shotgun (WGS) entry which is preliminary data.</text>
</comment>
<proteinExistence type="predicted"/>
<feature type="non-terminal residue" evidence="1">
    <location>
        <position position="290"/>
    </location>
</feature>
<reference evidence="1" key="1">
    <citation type="journal article" date="2014" name="Front. Microbiol.">
        <title>High frequency of phylogenetically diverse reductive dehalogenase-homologous genes in deep subseafloor sedimentary metagenomes.</title>
        <authorList>
            <person name="Kawai M."/>
            <person name="Futagami T."/>
            <person name="Toyoda A."/>
            <person name="Takaki Y."/>
            <person name="Nishi S."/>
            <person name="Hori S."/>
            <person name="Arai W."/>
            <person name="Tsubouchi T."/>
            <person name="Morono Y."/>
            <person name="Uchiyama I."/>
            <person name="Ito T."/>
            <person name="Fujiyama A."/>
            <person name="Inagaki F."/>
            <person name="Takami H."/>
        </authorList>
    </citation>
    <scope>NUCLEOTIDE SEQUENCE</scope>
    <source>
        <strain evidence="1">Expedition CK06-06</strain>
    </source>
</reference>
<gene>
    <name evidence="1" type="ORF">S01H4_39411</name>
</gene>
<feature type="non-terminal residue" evidence="1">
    <location>
        <position position="1"/>
    </location>
</feature>
<sequence length="290" mass="32163">DTIQSASGTAITLDADASPRDDDYNGMRLYIDDEFRDILDYDGTTKVATVSGTYTTPPSPSDPYDIKIAFLSVMSIFEFRDTIKGQVQDKHNRRELSYADDGDALEIGTVNYVDTTGGAPTFTVPGQAYKFLGAWIEIVDSEGNFDTNPVTLDFHEFDAFEGVEDVDFVCDEKNVKYKFRFIDIPFGWTVEKSYITSYGEMYQINDPANTITIGAKDTWYTIDGMSAGDLVDFTFANGSELIPDADGEYDLDYNVCWTDGTGTVYKFRVAVNGATIEKTQSCGRKGNAID</sequence>
<organism evidence="1">
    <name type="scientific">marine sediment metagenome</name>
    <dbReference type="NCBI Taxonomy" id="412755"/>
    <lineage>
        <taxon>unclassified sequences</taxon>
        <taxon>metagenomes</taxon>
        <taxon>ecological metagenomes</taxon>
    </lineage>
</organism>
<protein>
    <submittedName>
        <fullName evidence="1">Uncharacterized protein</fullName>
    </submittedName>
</protein>
<name>X1BTR0_9ZZZZ</name>
<dbReference type="AlphaFoldDB" id="X1BTR0"/>
<accession>X1BTR0</accession>
<evidence type="ECO:0000313" key="1">
    <source>
        <dbReference type="EMBL" id="GAG99149.1"/>
    </source>
</evidence>